<evidence type="ECO:0000313" key="3">
    <source>
        <dbReference type="EMBL" id="AOA58169.1"/>
    </source>
</evidence>
<dbReference type="AlphaFoldDB" id="A0A1B2LZ42"/>
<protein>
    <recommendedName>
        <fullName evidence="2">DUF6708 domain-containing protein</fullName>
    </recommendedName>
</protein>
<dbReference type="RefSeq" id="WP_067554079.1">
    <property type="nucleotide sequence ID" value="NZ_CP016895.1"/>
</dbReference>
<dbReference type="STRING" id="1789224.BFG52_07245"/>
<dbReference type="KEGG" id="ala:BFG52_07245"/>
<keyword evidence="4" id="KW-1185">Reference proteome</keyword>
<reference evidence="3 4" key="1">
    <citation type="submission" date="2016-08" db="EMBL/GenBank/DDBJ databases">
        <authorList>
            <person name="Seilhamer J.J."/>
        </authorList>
    </citation>
    <scope>NUCLEOTIDE SEQUENCE [LARGE SCALE GENOMIC DNA]</scope>
    <source>
        <strain evidence="3 4">BRTC-1</strain>
    </source>
</reference>
<organism evidence="3 4">
    <name type="scientific">Acinetobacter larvae</name>
    <dbReference type="NCBI Taxonomy" id="1789224"/>
    <lineage>
        <taxon>Bacteria</taxon>
        <taxon>Pseudomonadati</taxon>
        <taxon>Pseudomonadota</taxon>
        <taxon>Gammaproteobacteria</taxon>
        <taxon>Moraxellales</taxon>
        <taxon>Moraxellaceae</taxon>
        <taxon>Acinetobacter</taxon>
    </lineage>
</organism>
<feature type="domain" description="DUF6708" evidence="2">
    <location>
        <begin position="117"/>
        <end position="295"/>
    </location>
</feature>
<evidence type="ECO:0000313" key="4">
    <source>
        <dbReference type="Proteomes" id="UP000093391"/>
    </source>
</evidence>
<keyword evidence="1" id="KW-0812">Transmembrane</keyword>
<proteinExistence type="predicted"/>
<dbReference type="Proteomes" id="UP000093391">
    <property type="component" value="Chromosome"/>
</dbReference>
<keyword evidence="1" id="KW-1133">Transmembrane helix</keyword>
<feature type="transmembrane region" description="Helical" evidence="1">
    <location>
        <begin position="93"/>
        <end position="115"/>
    </location>
</feature>
<accession>A0A1B2LZ42</accession>
<dbReference type="OrthoDB" id="6690428at2"/>
<feature type="transmembrane region" description="Helical" evidence="1">
    <location>
        <begin position="65"/>
        <end position="87"/>
    </location>
</feature>
<evidence type="ECO:0000259" key="2">
    <source>
        <dbReference type="Pfam" id="PF20455"/>
    </source>
</evidence>
<dbReference type="InterPro" id="IPR046554">
    <property type="entry name" value="DUF6708"/>
</dbReference>
<name>A0A1B2LZ42_9GAMM</name>
<sequence length="312" mass="37010">MKRIPGIYCYHIFKKDVKFSIGEKEKLLTGSSSEYDVFHNHSILKINNDFLEVIDQKYAWNGKGVGAFLIILILSMQFLFFIFIIFLNASYELLPICGFVFILLIVNLMWFGWYIKSKEYTKDICSPILFNRNTQYVYFYINKNEYLAMPWKDVVWVMSFTDGAGGAPIYEIQAHIVEDGLVKQTFLVGFPVINKAKNYGLWNFICHYMQHGPEQLYPKYNIVDKKSKELIYCHRLVGAKESYKETWQAMRVIYRDNLLFRIVAFPLDCFSFVGRRIILNLKSVPVWPEQVRRENDYDRERSEQIDYRNNQI</sequence>
<dbReference type="Pfam" id="PF20455">
    <property type="entry name" value="DUF6708"/>
    <property type="match status" value="1"/>
</dbReference>
<keyword evidence="1" id="KW-0472">Membrane</keyword>
<gene>
    <name evidence="3" type="ORF">BFG52_07245</name>
</gene>
<feature type="transmembrane region" description="Helical" evidence="1">
    <location>
        <begin position="258"/>
        <end position="278"/>
    </location>
</feature>
<evidence type="ECO:0000256" key="1">
    <source>
        <dbReference type="SAM" id="Phobius"/>
    </source>
</evidence>
<dbReference type="EMBL" id="CP016895">
    <property type="protein sequence ID" value="AOA58169.1"/>
    <property type="molecule type" value="Genomic_DNA"/>
</dbReference>